<dbReference type="AlphaFoldDB" id="A0A7M3MCG4"/>
<keyword evidence="1" id="KW-0472">Membrane</keyword>
<comment type="caution">
    <text evidence="2">The sequence shown here is derived from an EMBL/GenBank/DDBJ whole genome shotgun (WGS) entry which is preliminary data.</text>
</comment>
<dbReference type="EMBL" id="QMIE01000016">
    <property type="protein sequence ID" value="TVM15550.1"/>
    <property type="molecule type" value="Genomic_DNA"/>
</dbReference>
<keyword evidence="3" id="KW-1185">Reference proteome</keyword>
<protein>
    <submittedName>
        <fullName evidence="2">Uncharacterized protein</fullName>
    </submittedName>
</protein>
<evidence type="ECO:0000256" key="1">
    <source>
        <dbReference type="SAM" id="Phobius"/>
    </source>
</evidence>
<evidence type="ECO:0000313" key="3">
    <source>
        <dbReference type="Proteomes" id="UP000448292"/>
    </source>
</evidence>
<name>A0A7M3MCG4_9BACT</name>
<dbReference type="RefSeq" id="WP_144304079.1">
    <property type="nucleotide sequence ID" value="NZ_QMIE01000016.1"/>
</dbReference>
<sequence>MSGKKYSVILMRDDDHVRRYRMSSLWFKLGIFAFIFLFLLSAGGIYFTVDYWNKYRDLSKANTILQGEIQSKEVELERLRNMERMVLAHQEDPVPGDTNATTANATREEANATVEVDGATEQANATQAEAAPAFEYITPPELTTVLDKGETAISELSLQHTDAGYSIHFMVSNEKSQGSLTGLVSLLLIAKNGSLHKIDAPKEALDFTIQRFKTINLDFDVPDSIEKDDVFGLLVKVTNKAGDLIYSKSYPIQDLVSS</sequence>
<accession>A0A7M3MCG4</accession>
<keyword evidence="1" id="KW-0812">Transmembrane</keyword>
<evidence type="ECO:0000313" key="2">
    <source>
        <dbReference type="EMBL" id="TVM15550.1"/>
    </source>
</evidence>
<feature type="transmembrane region" description="Helical" evidence="1">
    <location>
        <begin position="25"/>
        <end position="49"/>
    </location>
</feature>
<gene>
    <name evidence="2" type="ORF">DPQ33_15235</name>
</gene>
<keyword evidence="1" id="KW-1133">Transmembrane helix</keyword>
<proteinExistence type="predicted"/>
<organism evidence="2 3">
    <name type="scientific">Oceanidesulfovibrio indonesiensis</name>
    <dbReference type="NCBI Taxonomy" id="54767"/>
    <lineage>
        <taxon>Bacteria</taxon>
        <taxon>Pseudomonadati</taxon>
        <taxon>Thermodesulfobacteriota</taxon>
        <taxon>Desulfovibrionia</taxon>
        <taxon>Desulfovibrionales</taxon>
        <taxon>Desulfovibrionaceae</taxon>
        <taxon>Oceanidesulfovibrio</taxon>
    </lineage>
</organism>
<dbReference type="OrthoDB" id="5456782at2"/>
<reference evidence="2 3" key="1">
    <citation type="submission" date="2018-06" db="EMBL/GenBank/DDBJ databases">
        <title>Complete genome of Desulfovibrio indonesiensis P37SLT.</title>
        <authorList>
            <person name="Crispim J.S."/>
            <person name="Vidigal P.M.P."/>
            <person name="Silva L.C.F."/>
            <person name="Laguardia C.N."/>
            <person name="Araujo L.C."/>
            <person name="Dias R.S."/>
            <person name="Sousa M.P."/>
            <person name="Paula S.O."/>
            <person name="Silva C."/>
        </authorList>
    </citation>
    <scope>NUCLEOTIDE SEQUENCE [LARGE SCALE GENOMIC DNA]</scope>
    <source>
        <strain evidence="2 3">P37SLT</strain>
    </source>
</reference>
<dbReference type="Proteomes" id="UP000448292">
    <property type="component" value="Unassembled WGS sequence"/>
</dbReference>